<dbReference type="AlphaFoldDB" id="A0A0K2SW60"/>
<evidence type="ECO:0000313" key="1">
    <source>
        <dbReference type="EMBL" id="CDW18008.1"/>
    </source>
</evidence>
<name>A0A0K2SW60_LEPSM</name>
<organism evidence="1">
    <name type="scientific">Lepeophtheirus salmonis</name>
    <name type="common">Salmon louse</name>
    <name type="synonym">Caligus salmonis</name>
    <dbReference type="NCBI Taxonomy" id="72036"/>
    <lineage>
        <taxon>Eukaryota</taxon>
        <taxon>Metazoa</taxon>
        <taxon>Ecdysozoa</taxon>
        <taxon>Arthropoda</taxon>
        <taxon>Crustacea</taxon>
        <taxon>Multicrustacea</taxon>
        <taxon>Hexanauplia</taxon>
        <taxon>Copepoda</taxon>
        <taxon>Siphonostomatoida</taxon>
        <taxon>Caligidae</taxon>
        <taxon>Lepeophtheirus</taxon>
    </lineage>
</organism>
<dbReference type="EMBL" id="HACA01000647">
    <property type="protein sequence ID" value="CDW18008.1"/>
    <property type="molecule type" value="Transcribed_RNA"/>
</dbReference>
<reference evidence="1" key="1">
    <citation type="submission" date="2014-05" db="EMBL/GenBank/DDBJ databases">
        <authorList>
            <person name="Chronopoulou M."/>
        </authorList>
    </citation>
    <scope>NUCLEOTIDE SEQUENCE</scope>
    <source>
        <tissue evidence="1">Whole organism</tissue>
    </source>
</reference>
<proteinExistence type="predicted"/>
<protein>
    <submittedName>
        <fullName evidence="1">Uncharacterized protein</fullName>
    </submittedName>
</protein>
<sequence length="55" mass="5992">MVILTTLESPSTSTLVLKALPRNVTIPPLSNGLDRHARSRATSVYLFPVSSWPTV</sequence>
<accession>A0A0K2SW60</accession>